<dbReference type="PANTHER" id="PTHR42895">
    <property type="entry name" value="IRON-SULFUR CLUSTER-BINDING PROTEIN-RELATED"/>
    <property type="match status" value="1"/>
</dbReference>
<dbReference type="PANTHER" id="PTHR42895:SF1">
    <property type="entry name" value="IRON-SULFUR CLUSTER PROTEIN"/>
    <property type="match status" value="1"/>
</dbReference>
<dbReference type="STRING" id="907348.TresaDRAFT_0955"/>
<evidence type="ECO:0000313" key="3">
    <source>
        <dbReference type="EMBL" id="EIC01130.1"/>
    </source>
</evidence>
<accession>H7EN66</accession>
<dbReference type="InterPro" id="IPR041414">
    <property type="entry name" value="Raco-like_middle"/>
</dbReference>
<dbReference type="InterPro" id="IPR027980">
    <property type="entry name" value="RACo_C"/>
</dbReference>
<organism evidence="3 4">
    <name type="scientific">Treponema saccharophilum DSM 2985</name>
    <dbReference type="NCBI Taxonomy" id="907348"/>
    <lineage>
        <taxon>Bacteria</taxon>
        <taxon>Pseudomonadati</taxon>
        <taxon>Spirochaetota</taxon>
        <taxon>Spirochaetia</taxon>
        <taxon>Spirochaetales</taxon>
        <taxon>Treponemataceae</taxon>
        <taxon>Treponema</taxon>
    </lineage>
</organism>
<dbReference type="InterPro" id="IPR042259">
    <property type="entry name" value="Raco-like_middle_sf"/>
</dbReference>
<dbReference type="OrthoDB" id="9810588at2"/>
<dbReference type="Pfam" id="PF17651">
    <property type="entry name" value="Raco_middle"/>
    <property type="match status" value="1"/>
</dbReference>
<dbReference type="eggNOG" id="COG3894">
    <property type="taxonomic scope" value="Bacteria"/>
</dbReference>
<feature type="domain" description="RACo-like middle region" evidence="2">
    <location>
        <begin position="25"/>
        <end position="193"/>
    </location>
</feature>
<evidence type="ECO:0000259" key="1">
    <source>
        <dbReference type="Pfam" id="PF14574"/>
    </source>
</evidence>
<dbReference type="RefSeq" id="WP_002705884.1">
    <property type="nucleotide sequence ID" value="NZ_AGRW01000052.1"/>
</dbReference>
<protein>
    <submittedName>
        <fullName evidence="3">Ferredoxin</fullName>
    </submittedName>
</protein>
<dbReference type="AlphaFoldDB" id="H7EN66"/>
<comment type="caution">
    <text evidence="3">The sequence shown here is derived from an EMBL/GenBank/DDBJ whole genome shotgun (WGS) entry which is preliminary data.</text>
</comment>
<sequence>MRIITDGCLPDIPEPLPSCPPSDIALAVDVGTTTVAVAAWSLSERRILAVVAERNAQHVFGADVISRIDCAVRGSFGKIRALILSQLSRMFSSVLFSSSRELPRGFRPAVRRIAVTGNTTMMSFLAGFPVDGLSAVPFRPASQFGFEIPWGDLCAAVPSVNSAVPKNVPVYFPPVVGAFVGADTVCAMVASSFSLSSEKPVLLADVGTNSELALLVPKTEKTPAKILCTAAAAGPAFEAANISSGMPSVDGAVDKVSVVGGVFSARVIGGKNALGLCGSGLVSAVSAFLECGAVGEDGAIAGGGPIEICGGVFVSQEDIRNFQLAKSAVATGIGFLLSRLPDGLPQAEFIIAGGFGSRIDVGEAVRTGLFPKKICESALQVGNAALFGASALLFSDSLRKKADELRASSFLVNLAAISGFQEKFLGNISLREMR</sequence>
<dbReference type="PATRIC" id="fig|907348.3.peg.2384"/>
<proteinExistence type="predicted"/>
<keyword evidence="4" id="KW-1185">Reference proteome</keyword>
<dbReference type="EMBL" id="AGRW01000052">
    <property type="protein sequence ID" value="EIC01130.1"/>
    <property type="molecule type" value="Genomic_DNA"/>
</dbReference>
<gene>
    <name evidence="3" type="ORF">TresaDRAFT_0955</name>
</gene>
<dbReference type="Proteomes" id="UP000003571">
    <property type="component" value="Unassembled WGS sequence"/>
</dbReference>
<feature type="domain" description="RACo C-terminal" evidence="1">
    <location>
        <begin position="201"/>
        <end position="431"/>
    </location>
</feature>
<name>H7EN66_9SPIR</name>
<dbReference type="Gene3D" id="3.30.420.480">
    <property type="entry name" value="Domain of unknown function (DUF4445)"/>
    <property type="match status" value="1"/>
</dbReference>
<evidence type="ECO:0000259" key="2">
    <source>
        <dbReference type="Pfam" id="PF17651"/>
    </source>
</evidence>
<reference evidence="3 4" key="1">
    <citation type="submission" date="2011-09" db="EMBL/GenBank/DDBJ databases">
        <title>The draft genome of Treponema saccharophilum DSM 2985.</title>
        <authorList>
            <consortium name="US DOE Joint Genome Institute (JGI-PGF)"/>
            <person name="Lucas S."/>
            <person name="Copeland A."/>
            <person name="Lapidus A."/>
            <person name="Glavina del Rio T."/>
            <person name="Dalin E."/>
            <person name="Tice H."/>
            <person name="Bruce D."/>
            <person name="Goodwin L."/>
            <person name="Pitluck S."/>
            <person name="Peters L."/>
            <person name="Kyrpides N."/>
            <person name="Mavromatis K."/>
            <person name="Ivanova N."/>
            <person name="Markowitz V."/>
            <person name="Cheng J.-F."/>
            <person name="Hugenholtz P."/>
            <person name="Woyke T."/>
            <person name="Wu D."/>
            <person name="Gronow S."/>
            <person name="Wellnitz S."/>
            <person name="Brambilla E."/>
            <person name="Klenk H.-P."/>
            <person name="Eisen J.A."/>
        </authorList>
    </citation>
    <scope>NUCLEOTIDE SEQUENCE [LARGE SCALE GENOMIC DNA]</scope>
    <source>
        <strain evidence="3 4">DSM 2985</strain>
    </source>
</reference>
<dbReference type="Pfam" id="PF14574">
    <property type="entry name" value="RACo_C_ter"/>
    <property type="match status" value="1"/>
</dbReference>
<evidence type="ECO:0000313" key="4">
    <source>
        <dbReference type="Proteomes" id="UP000003571"/>
    </source>
</evidence>
<dbReference type="InterPro" id="IPR052911">
    <property type="entry name" value="Corrinoid_activation_enz"/>
</dbReference>